<evidence type="ECO:0000313" key="1">
    <source>
        <dbReference type="EMBL" id="MEX6428580.1"/>
    </source>
</evidence>
<sequence length="455" mass="46686">MRSSKVILVAMIAVLIAGVGLTRSFAASRSKFAVSHVPFGIGSLAVPTAVPQASSVSWYCVVPPTIGTIKTDGIVLENPTRYARRLLISSEVGKRLEHGIMLAHSSLHLLVGPGHGRVIVSSGGVVAFVETRTTSAAAPQISPCSSSPSNSWTLEGLSTTTGTRSSISIYNPFKVQAVVDLSYYSSQGVLAVPSVEGLIAKPGAVLTVNAERFAPNAKDIAATVSVRSGSVIAVASVASPNPQVVLGDAAPSTRLYLPYVPTGGLKALVVDLVNTSSISDTVTISMAGFTGSTGVAVMQSMHPVERVTVPANSPLAVDMTSIASTTSSGAVAIKVMARRPLFGLGSIETSSGTAPFFAITPSFFHSARWWVSCVANPAHRGPEVVFSRASRVSVIGGSLAGGHVQKSTSTNILSPSVGPIGLTSATPSLYQLHLSRAMTLGTLPLSEGCAALPAT</sequence>
<reference evidence="1 2" key="1">
    <citation type="submission" date="2024-07" db="EMBL/GenBank/DDBJ databases">
        <title>Draft Genome Sequence of Ferrimicrobium acidiphilum Strain YE2023, Isolated from a Pulp of Bioleach Reactor.</title>
        <authorList>
            <person name="Elkina Y.A."/>
            <person name="Bulaeva A.G."/>
            <person name="Beletsky A.V."/>
            <person name="Mardanov A.V."/>
        </authorList>
    </citation>
    <scope>NUCLEOTIDE SEQUENCE [LARGE SCALE GENOMIC DNA]</scope>
    <source>
        <strain evidence="1 2">YE2023</strain>
    </source>
</reference>
<dbReference type="Proteomes" id="UP001560267">
    <property type="component" value="Unassembled WGS sequence"/>
</dbReference>
<dbReference type="RefSeq" id="WP_298403304.1">
    <property type="nucleotide sequence ID" value="NZ_JBFSHR010000004.1"/>
</dbReference>
<evidence type="ECO:0000313" key="2">
    <source>
        <dbReference type="Proteomes" id="UP001560267"/>
    </source>
</evidence>
<protein>
    <submittedName>
        <fullName evidence="1">DUF5719 family protein</fullName>
    </submittedName>
</protein>
<keyword evidence="2" id="KW-1185">Reference proteome</keyword>
<gene>
    <name evidence="1" type="ORF">AB6A68_01830</name>
</gene>
<accession>A0ABV3XZ92</accession>
<proteinExistence type="predicted"/>
<comment type="caution">
    <text evidence="1">The sequence shown here is derived from an EMBL/GenBank/DDBJ whole genome shotgun (WGS) entry which is preliminary data.</text>
</comment>
<dbReference type="InterPro" id="IPR043777">
    <property type="entry name" value="DUF5719"/>
</dbReference>
<dbReference type="EMBL" id="JBFSHR010000004">
    <property type="protein sequence ID" value="MEX6428580.1"/>
    <property type="molecule type" value="Genomic_DNA"/>
</dbReference>
<organism evidence="1 2">
    <name type="scientific">Ferrimicrobium acidiphilum</name>
    <dbReference type="NCBI Taxonomy" id="121039"/>
    <lineage>
        <taxon>Bacteria</taxon>
        <taxon>Bacillati</taxon>
        <taxon>Actinomycetota</taxon>
        <taxon>Acidimicrobiia</taxon>
        <taxon>Acidimicrobiales</taxon>
        <taxon>Acidimicrobiaceae</taxon>
        <taxon>Ferrimicrobium</taxon>
    </lineage>
</organism>
<dbReference type="Pfam" id="PF18986">
    <property type="entry name" value="DUF5719"/>
    <property type="match status" value="1"/>
</dbReference>
<name>A0ABV3XZ92_9ACTN</name>